<protein>
    <recommendedName>
        <fullName evidence="2">Methyltransferase domain-containing protein</fullName>
    </recommendedName>
</protein>
<evidence type="ECO:0000256" key="1">
    <source>
        <dbReference type="SAM" id="Phobius"/>
    </source>
</evidence>
<keyword evidence="1" id="KW-1133">Transmembrane helix</keyword>
<name>A0A8S4NE79_OWEFU</name>
<dbReference type="InterPro" id="IPR029063">
    <property type="entry name" value="SAM-dependent_MTases_sf"/>
</dbReference>
<accession>A0A8S4NE79</accession>
<sequence length="281" mass="33014">EIMSVRYFFWGFSFIFMVSFILSFYMYWMGRPTQQVVYRRSEGNKIELTWQEAELLFIEFVSKKTYNCTAVEAVGSTSKSSYGEGIHLTCMDKTYQPKSQCIVYSFGIANIWNFEESLAGRGCQVFAFDPSMNTESHKRMENLWFYNIGLGRVDSDNFTPRVDQYVKESKLFTWKVRTMKSIMEMLGHTNKMIDVLKMDIEGYEFDVISSMIDDGTIKQMRQYVGEWHIFGDQKYDYPTKYSIAKQLWSYGFKTFNAGVHPRCDKYCFQIDLGFVNTKLGK</sequence>
<keyword evidence="4" id="KW-1185">Reference proteome</keyword>
<feature type="non-terminal residue" evidence="3">
    <location>
        <position position="1"/>
    </location>
</feature>
<dbReference type="Proteomes" id="UP000749559">
    <property type="component" value="Unassembled WGS sequence"/>
</dbReference>
<dbReference type="PANTHER" id="PTHR32026:SF10">
    <property type="entry name" value="METHYLTRANSFERASE-LIKE PROTEIN 24-RELATED"/>
    <property type="match status" value="1"/>
</dbReference>
<dbReference type="InterPro" id="IPR025714">
    <property type="entry name" value="Methyltranfer_dom"/>
</dbReference>
<organism evidence="3 4">
    <name type="scientific">Owenia fusiformis</name>
    <name type="common">Polychaete worm</name>
    <dbReference type="NCBI Taxonomy" id="6347"/>
    <lineage>
        <taxon>Eukaryota</taxon>
        <taxon>Metazoa</taxon>
        <taxon>Spiralia</taxon>
        <taxon>Lophotrochozoa</taxon>
        <taxon>Annelida</taxon>
        <taxon>Polychaeta</taxon>
        <taxon>Sedentaria</taxon>
        <taxon>Canalipalpata</taxon>
        <taxon>Sabellida</taxon>
        <taxon>Oweniida</taxon>
        <taxon>Oweniidae</taxon>
        <taxon>Owenia</taxon>
    </lineage>
</organism>
<gene>
    <name evidence="3" type="ORF">OFUS_LOCUS6179</name>
</gene>
<reference evidence="3" key="1">
    <citation type="submission" date="2022-03" db="EMBL/GenBank/DDBJ databases">
        <authorList>
            <person name="Martin C."/>
        </authorList>
    </citation>
    <scope>NUCLEOTIDE SEQUENCE</scope>
</reference>
<dbReference type="OrthoDB" id="10006218at2759"/>
<comment type="caution">
    <text evidence="3">The sequence shown here is derived from an EMBL/GenBank/DDBJ whole genome shotgun (WGS) entry which is preliminary data.</text>
</comment>
<keyword evidence="1" id="KW-0812">Transmembrane</keyword>
<dbReference type="InterPro" id="IPR026913">
    <property type="entry name" value="METTL24"/>
</dbReference>
<proteinExistence type="predicted"/>
<dbReference type="EMBL" id="CAIIXF020000003">
    <property type="protein sequence ID" value="CAH1779365.1"/>
    <property type="molecule type" value="Genomic_DNA"/>
</dbReference>
<evidence type="ECO:0000259" key="2">
    <source>
        <dbReference type="Pfam" id="PF13383"/>
    </source>
</evidence>
<dbReference type="PANTHER" id="PTHR32026">
    <property type="entry name" value="METHYLTRANSFERASE-LIKE PROTEIN 24"/>
    <property type="match status" value="1"/>
</dbReference>
<feature type="domain" description="Methyltransferase" evidence="2">
    <location>
        <begin position="49"/>
        <end position="261"/>
    </location>
</feature>
<evidence type="ECO:0000313" key="3">
    <source>
        <dbReference type="EMBL" id="CAH1779365.1"/>
    </source>
</evidence>
<dbReference type="Pfam" id="PF13383">
    <property type="entry name" value="Methyltransf_22"/>
    <property type="match status" value="1"/>
</dbReference>
<dbReference type="AlphaFoldDB" id="A0A8S4NE79"/>
<dbReference type="SUPFAM" id="SSF53335">
    <property type="entry name" value="S-adenosyl-L-methionine-dependent methyltransferases"/>
    <property type="match status" value="1"/>
</dbReference>
<evidence type="ECO:0000313" key="4">
    <source>
        <dbReference type="Proteomes" id="UP000749559"/>
    </source>
</evidence>
<keyword evidence="1" id="KW-0472">Membrane</keyword>
<feature type="transmembrane region" description="Helical" evidence="1">
    <location>
        <begin position="7"/>
        <end position="28"/>
    </location>
</feature>
<dbReference type="Gene3D" id="3.40.50.150">
    <property type="entry name" value="Vaccinia Virus protein VP39"/>
    <property type="match status" value="1"/>
</dbReference>